<dbReference type="Proteomes" id="UP001500542">
    <property type="component" value="Unassembled WGS sequence"/>
</dbReference>
<dbReference type="InterPro" id="IPR017853">
    <property type="entry name" value="GH"/>
</dbReference>
<gene>
    <name evidence="3" type="ORF">GCM10009554_41780</name>
</gene>
<feature type="domain" description="Endo-beta-1,6-galactanase-like" evidence="2">
    <location>
        <begin position="40"/>
        <end position="267"/>
    </location>
</feature>
<feature type="chain" id="PRO_5045435975" description="Endo-beta-1,6-galactanase-like domain-containing protein" evidence="1">
    <location>
        <begin position="29"/>
        <end position="486"/>
    </location>
</feature>
<proteinExistence type="predicted"/>
<comment type="caution">
    <text evidence="3">The sequence shown here is derived from an EMBL/GenBank/DDBJ whole genome shotgun (WGS) entry which is preliminary data.</text>
</comment>
<evidence type="ECO:0000313" key="4">
    <source>
        <dbReference type="Proteomes" id="UP001500542"/>
    </source>
</evidence>
<dbReference type="InterPro" id="IPR039743">
    <property type="entry name" value="6GAL/EXGAL"/>
</dbReference>
<evidence type="ECO:0000256" key="1">
    <source>
        <dbReference type="SAM" id="SignalP"/>
    </source>
</evidence>
<dbReference type="SUPFAM" id="SSF51445">
    <property type="entry name" value="(Trans)glycosidases"/>
    <property type="match status" value="1"/>
</dbReference>
<name>A0ABP4B564_9ACTN</name>
<dbReference type="PANTHER" id="PTHR42767:SF1">
    <property type="entry name" value="ENDO-BETA-1,6-GALACTANASE-LIKE DOMAIN-CONTAINING PROTEIN"/>
    <property type="match status" value="1"/>
</dbReference>
<organism evidence="3 4">
    <name type="scientific">Kribbella koreensis</name>
    <dbReference type="NCBI Taxonomy" id="57909"/>
    <lineage>
        <taxon>Bacteria</taxon>
        <taxon>Bacillati</taxon>
        <taxon>Actinomycetota</taxon>
        <taxon>Actinomycetes</taxon>
        <taxon>Propionibacteriales</taxon>
        <taxon>Kribbellaceae</taxon>
        <taxon>Kribbella</taxon>
    </lineage>
</organism>
<dbReference type="RefSeq" id="WP_343972451.1">
    <property type="nucleotide sequence ID" value="NZ_BAAAHK010000009.1"/>
</dbReference>
<dbReference type="InterPro" id="IPR039514">
    <property type="entry name" value="6GAL-like"/>
</dbReference>
<protein>
    <recommendedName>
        <fullName evidence="2">Endo-beta-1,6-galactanase-like domain-containing protein</fullName>
    </recommendedName>
</protein>
<dbReference type="Pfam" id="PF14587">
    <property type="entry name" value="Glyco_hydr_30_2"/>
    <property type="match status" value="1"/>
</dbReference>
<evidence type="ECO:0000259" key="2">
    <source>
        <dbReference type="Pfam" id="PF14587"/>
    </source>
</evidence>
<dbReference type="EMBL" id="BAAAHK010000009">
    <property type="protein sequence ID" value="GAA0946223.1"/>
    <property type="molecule type" value="Genomic_DNA"/>
</dbReference>
<dbReference type="PANTHER" id="PTHR42767">
    <property type="entry name" value="ENDO-BETA-1,6-GALACTANASE"/>
    <property type="match status" value="1"/>
</dbReference>
<keyword evidence="1" id="KW-0732">Signal</keyword>
<sequence>MRRRTLLGSIVAAPLGAAVLGQTAPAAAAASSIDPRVDWGAWEGWGTSLCWWGKAHGNRDDLADVFFTRGNVQYQGTTLPGLGLNIARYNAGACSTKPINGESMVRSPNIGDPRQIDGYWLDWFSADPSSASWNWYVDSAQRNLMWKARDRGVNRIELFSNSPMWWMCQNHNPSGAANGGDNLQSWNHQQHAVYLATVARYAHDHWGVDFTSVEPFNEPDGNWWKADGSQEGCHFEPATQRPVINYLRAELNSRDLGWMPIAASDSWGYDSALSTWNSFDSTTRGNVGRINVHGYQQGGGRRDLLYSAAKAAGRKVWNSEYGESDATGMSLASNLNLDFRWLHPSAWVYWQVVDGGGWGLIDDLGGGVTGEASPKYYVLAQYARHIRPGMRIIDGGNGNTIAAYDPTARKLVIVATNYGTAQYLDFDLAKFTKPSTDGAAIPRWSTITGGSERYQFHQDTTMHGTRFWSWFEPNTVQTFEIPDVTL</sequence>
<accession>A0ABP4B564</accession>
<keyword evidence="4" id="KW-1185">Reference proteome</keyword>
<reference evidence="4" key="1">
    <citation type="journal article" date="2019" name="Int. J. Syst. Evol. Microbiol.">
        <title>The Global Catalogue of Microorganisms (GCM) 10K type strain sequencing project: providing services to taxonomists for standard genome sequencing and annotation.</title>
        <authorList>
            <consortium name="The Broad Institute Genomics Platform"/>
            <consortium name="The Broad Institute Genome Sequencing Center for Infectious Disease"/>
            <person name="Wu L."/>
            <person name="Ma J."/>
        </authorList>
    </citation>
    <scope>NUCLEOTIDE SEQUENCE [LARGE SCALE GENOMIC DNA]</scope>
    <source>
        <strain evidence="4">JCM 10977</strain>
    </source>
</reference>
<feature type="signal peptide" evidence="1">
    <location>
        <begin position="1"/>
        <end position="28"/>
    </location>
</feature>
<evidence type="ECO:0000313" key="3">
    <source>
        <dbReference type="EMBL" id="GAA0946223.1"/>
    </source>
</evidence>
<dbReference type="Gene3D" id="3.20.20.80">
    <property type="entry name" value="Glycosidases"/>
    <property type="match status" value="1"/>
</dbReference>